<dbReference type="GO" id="GO:0005829">
    <property type="term" value="C:cytosol"/>
    <property type="evidence" value="ECO:0007669"/>
    <property type="project" value="TreeGrafter"/>
</dbReference>
<dbReference type="Gene3D" id="3.40.50.360">
    <property type="match status" value="1"/>
</dbReference>
<dbReference type="Proteomes" id="UP000241421">
    <property type="component" value="Unassembled WGS sequence"/>
</dbReference>
<dbReference type="Pfam" id="PF02525">
    <property type="entry name" value="Flavodoxin_2"/>
    <property type="match status" value="1"/>
</dbReference>
<dbReference type="AlphaFoldDB" id="A0A2U2HLI1"/>
<dbReference type="SUPFAM" id="SSF52218">
    <property type="entry name" value="Flavoproteins"/>
    <property type="match status" value="1"/>
</dbReference>
<evidence type="ECO:0000256" key="1">
    <source>
        <dbReference type="ARBA" id="ARBA00006252"/>
    </source>
</evidence>
<dbReference type="InterPro" id="IPR003680">
    <property type="entry name" value="Flavodoxin_fold"/>
</dbReference>
<comment type="similarity">
    <text evidence="1">Belongs to the NAD(P)H dehydrogenase (quinone) family.</text>
</comment>
<name>A0A2U2HLI1_9BURK</name>
<gene>
    <name evidence="4" type="ORF">C7C56_012560</name>
</gene>
<evidence type="ECO:0000313" key="5">
    <source>
        <dbReference type="Proteomes" id="UP000241421"/>
    </source>
</evidence>
<organism evidence="4 5">
    <name type="scientific">Massilia glaciei</name>
    <dbReference type="NCBI Taxonomy" id="1524097"/>
    <lineage>
        <taxon>Bacteria</taxon>
        <taxon>Pseudomonadati</taxon>
        <taxon>Pseudomonadota</taxon>
        <taxon>Betaproteobacteria</taxon>
        <taxon>Burkholderiales</taxon>
        <taxon>Oxalobacteraceae</taxon>
        <taxon>Telluria group</taxon>
        <taxon>Massilia</taxon>
    </lineage>
</organism>
<comment type="caution">
    <text evidence="4">The sequence shown here is derived from an EMBL/GenBank/DDBJ whole genome shotgun (WGS) entry which is preliminary data.</text>
</comment>
<dbReference type="PANTHER" id="PTHR10204">
    <property type="entry name" value="NAD P H OXIDOREDUCTASE-RELATED"/>
    <property type="match status" value="1"/>
</dbReference>
<dbReference type="EMBL" id="PXWF02000202">
    <property type="protein sequence ID" value="PWF48381.1"/>
    <property type="molecule type" value="Genomic_DNA"/>
</dbReference>
<accession>A0A2U2HLI1</accession>
<protein>
    <submittedName>
        <fullName evidence="4">Flavodoxin family protein</fullName>
    </submittedName>
</protein>
<dbReference type="OrthoDB" id="9798454at2"/>
<dbReference type="InterPro" id="IPR029039">
    <property type="entry name" value="Flavoprotein-like_sf"/>
</dbReference>
<dbReference type="PANTHER" id="PTHR10204:SF34">
    <property type="entry name" value="NAD(P)H DEHYDROGENASE [QUINONE] 1 ISOFORM 1"/>
    <property type="match status" value="1"/>
</dbReference>
<reference evidence="4 5" key="1">
    <citation type="submission" date="2018-04" db="EMBL/GenBank/DDBJ databases">
        <title>Massilia violaceinigra sp. nov., a novel purple-pigmented bacterium isolated from Tianshan glacier, Xinjiang, China.</title>
        <authorList>
            <person name="Wang H."/>
        </authorList>
    </citation>
    <scope>NUCLEOTIDE SEQUENCE [LARGE SCALE GENOMIC DNA]</scope>
    <source>
        <strain evidence="4 5">B448-2</strain>
    </source>
</reference>
<proteinExistence type="inferred from homology"/>
<evidence type="ECO:0000313" key="4">
    <source>
        <dbReference type="EMBL" id="PWF48381.1"/>
    </source>
</evidence>
<dbReference type="InterPro" id="IPR051545">
    <property type="entry name" value="NAD(P)H_dehydrogenase_qn"/>
</dbReference>
<keyword evidence="5" id="KW-1185">Reference proteome</keyword>
<keyword evidence="2" id="KW-0560">Oxidoreductase</keyword>
<evidence type="ECO:0000256" key="2">
    <source>
        <dbReference type="ARBA" id="ARBA00023002"/>
    </source>
</evidence>
<dbReference type="GO" id="GO:0003955">
    <property type="term" value="F:NAD(P)H dehydrogenase (quinone) activity"/>
    <property type="evidence" value="ECO:0007669"/>
    <property type="project" value="TreeGrafter"/>
</dbReference>
<feature type="domain" description="Flavodoxin-like fold" evidence="3">
    <location>
        <begin position="4"/>
        <end position="189"/>
    </location>
</feature>
<sequence>MMHKRILLIQGHPDANAGHLCHSLETAYASAATEAGHEVHRIEVARLDFPLLRSQNDWENGEVPPALARSQDEIVWANHLVLFFPLWLGDMPALLKGFLEQVARPGFAFAKGKRNPLTKKALSGRSARVVVTMGMPALVYRWFFRAHSVKSLERNILGFVGIAPVDETLIGRVGDMRPPATEKWLAKMETLGAQGA</sequence>
<evidence type="ECO:0000259" key="3">
    <source>
        <dbReference type="Pfam" id="PF02525"/>
    </source>
</evidence>